<feature type="transmembrane region" description="Helical" evidence="2">
    <location>
        <begin position="315"/>
        <end position="343"/>
    </location>
</feature>
<dbReference type="AlphaFoldDB" id="A0A5C4WFI1"/>
<dbReference type="Pfam" id="PF14257">
    <property type="entry name" value="DUF4349"/>
    <property type="match status" value="1"/>
</dbReference>
<comment type="caution">
    <text evidence="4">The sequence shown here is derived from an EMBL/GenBank/DDBJ whole genome shotgun (WGS) entry which is preliminary data.</text>
</comment>
<dbReference type="Proteomes" id="UP000313231">
    <property type="component" value="Unassembled WGS sequence"/>
</dbReference>
<proteinExistence type="predicted"/>
<protein>
    <submittedName>
        <fullName evidence="4">DUF4349 domain-containing protein</fullName>
    </submittedName>
</protein>
<organism evidence="4 5">
    <name type="scientific">Nocardioides albidus</name>
    <dbReference type="NCBI Taxonomy" id="1517589"/>
    <lineage>
        <taxon>Bacteria</taxon>
        <taxon>Bacillati</taxon>
        <taxon>Actinomycetota</taxon>
        <taxon>Actinomycetes</taxon>
        <taxon>Propionibacteriales</taxon>
        <taxon>Nocardioidaceae</taxon>
        <taxon>Nocardioides</taxon>
    </lineage>
</organism>
<sequence>MTASSQGRTTQPRRRNPACAQGQPRPARVGDARWFRGSTTGREPFDTRRRRSAMDTSPRRTALVLAGIAAALALTGCGSSDEAGDSGGSSDARASTAEVAPKEAPAGALEAPVAADAAARDTARETTAQPAVISTGTVSLEAEDVGRARLAVRKVVDAHQGTVSEQETTTGAKGRLSSARLVLRVPSESFDDVVADLEEVATPTGTTTSGEDVGAEVVDVEARIRAQRKSVQRIEALLARAESIEQIVAIESQLASRQADLDALESRQQWLADQTSMATITVYVEQPAGRHDRDDEADGFLGGLAQGWAAFVEGVGAVLVVVGFLVPWLILLAVLAVPARLLLRRRTRGPARTA</sequence>
<feature type="domain" description="DUF4349" evidence="3">
    <location>
        <begin position="131"/>
        <end position="338"/>
    </location>
</feature>
<evidence type="ECO:0000313" key="5">
    <source>
        <dbReference type="Proteomes" id="UP000313231"/>
    </source>
</evidence>
<evidence type="ECO:0000256" key="1">
    <source>
        <dbReference type="SAM" id="MobiDB-lite"/>
    </source>
</evidence>
<keyword evidence="2" id="KW-1133">Transmembrane helix</keyword>
<feature type="region of interest" description="Disordered" evidence="1">
    <location>
        <begin position="1"/>
        <end position="58"/>
    </location>
</feature>
<accession>A0A5C4WFI1</accession>
<keyword evidence="5" id="KW-1185">Reference proteome</keyword>
<feature type="region of interest" description="Disordered" evidence="1">
    <location>
        <begin position="78"/>
        <end position="130"/>
    </location>
</feature>
<evidence type="ECO:0000259" key="3">
    <source>
        <dbReference type="Pfam" id="PF14257"/>
    </source>
</evidence>
<reference evidence="4 5" key="1">
    <citation type="journal article" date="2016" name="Int. J. Syst. Evol. Microbiol.">
        <title>Nocardioides albidus sp. nov., an actinobacterium isolated from garden soil.</title>
        <authorList>
            <person name="Singh H."/>
            <person name="Du J."/>
            <person name="Trinh H."/>
            <person name="Won K."/>
            <person name="Yang J.E."/>
            <person name="Yin C."/>
            <person name="Kook M."/>
            <person name="Yi T.H."/>
        </authorList>
    </citation>
    <scope>NUCLEOTIDE SEQUENCE [LARGE SCALE GENOMIC DNA]</scope>
    <source>
        <strain evidence="4 5">CCTCC AB 2015297</strain>
    </source>
</reference>
<evidence type="ECO:0000256" key="2">
    <source>
        <dbReference type="SAM" id="Phobius"/>
    </source>
</evidence>
<keyword evidence="2" id="KW-0472">Membrane</keyword>
<name>A0A5C4WFI1_9ACTN</name>
<dbReference type="InterPro" id="IPR025645">
    <property type="entry name" value="DUF4349"/>
</dbReference>
<feature type="compositionally biased region" description="Low complexity" evidence="1">
    <location>
        <begin position="103"/>
        <end position="117"/>
    </location>
</feature>
<dbReference type="EMBL" id="VDMP01000016">
    <property type="protein sequence ID" value="TNM46069.1"/>
    <property type="molecule type" value="Genomic_DNA"/>
</dbReference>
<gene>
    <name evidence="4" type="ORF">FHP29_03785</name>
</gene>
<evidence type="ECO:0000313" key="4">
    <source>
        <dbReference type="EMBL" id="TNM46069.1"/>
    </source>
</evidence>
<feature type="compositionally biased region" description="Polar residues" evidence="1">
    <location>
        <begin position="1"/>
        <end position="10"/>
    </location>
</feature>
<keyword evidence="2" id="KW-0812">Transmembrane</keyword>